<protein>
    <recommendedName>
        <fullName evidence="1">ORF68 C-terminal domain-containing protein</fullName>
    </recommendedName>
</protein>
<dbReference type="GeneID" id="54990026"/>
<dbReference type="KEGG" id="vg:54990026"/>
<dbReference type="EMBL" id="MH078572">
    <property type="protein sequence ID" value="AVP40445.1"/>
    <property type="molecule type" value="Genomic_DNA"/>
</dbReference>
<dbReference type="Pfam" id="PF23624">
    <property type="entry name" value="ORF68_C"/>
    <property type="match status" value="1"/>
</dbReference>
<proteinExistence type="predicted"/>
<organism evidence="2 3">
    <name type="scientific">Staphylococcus phage phiSA_BS1</name>
    <dbReference type="NCBI Taxonomy" id="2126734"/>
    <lineage>
        <taxon>Viruses</taxon>
        <taxon>Duplodnaviria</taxon>
        <taxon>Heunggongvirae</taxon>
        <taxon>Uroviricota</taxon>
        <taxon>Caudoviricetes</taxon>
        <taxon>Herelleviridae</taxon>
        <taxon>Twortvirinae</taxon>
        <taxon>Baoshanvirus</taxon>
        <taxon>Baoshanvirus BS1</taxon>
    </lineage>
</organism>
<sequence>MAVEFNRILETDTFLKYTEELNKIGEELSKSGNIFTQVNDLKSSLGTSQRYKLTTDTGLALNKTIRYLSDLTQAGTYYVTASVLATLPDKPKSLITSDSIVEIKPTRRVDEVIQQITTLGRDLEDGKVVYRFISSEGNSEWVYFNALSNNRYFSKSLDLSNTTEPGTYFLTNNSTGLPEEIKNAEGIVKIFVDNNNNRYYEYYNNELGIFYTGYKTSSQSSIDWKTNKTDASEIKNFLIGDMSVTDTGIEYPTFGLLTYTSDNKDWETAVKEKLATGKTMFTFYCQGGVDKSPAGKFSSRGMVISDVPGGSYGVYYAITNGGKLFTGAISNYTFTTPNVTPNGNILWQGALNFKTVDKTQKMRDTINNYDYVEIYTKMRTYKEAKGKDLIQNIAHKFYRDGETYFVCTGSLLGGEFDGSTAPSQDVYRVSLEFKGDTFQLKDSAINNSKTQYVTRIIGYNMLDAF</sequence>
<name>A0A2P1MY08_9CAUD</name>
<reference evidence="2 3" key="1">
    <citation type="submission" date="2018-03" db="EMBL/GenBank/DDBJ databases">
        <title>Isolation, the biological characteristics and genomics of two new strains of lysate Staphylococcus aureus phage.</title>
        <authorList>
            <person name="Jin X."/>
            <person name="Zhang C."/>
        </authorList>
    </citation>
    <scope>NUCLEOTIDE SEQUENCE [LARGE SCALE GENOMIC DNA]</scope>
</reference>
<dbReference type="RefSeq" id="YP_009799537.1">
    <property type="nucleotide sequence ID" value="NC_047945.1"/>
</dbReference>
<feature type="domain" description="ORF68 C-terminal" evidence="1">
    <location>
        <begin position="341"/>
        <end position="462"/>
    </location>
</feature>
<evidence type="ECO:0000259" key="1">
    <source>
        <dbReference type="Pfam" id="PF23624"/>
    </source>
</evidence>
<dbReference type="Proteomes" id="UP000241797">
    <property type="component" value="Segment"/>
</dbReference>
<dbReference type="InterPro" id="IPR057110">
    <property type="entry name" value="ORF68_C"/>
</dbReference>
<evidence type="ECO:0000313" key="3">
    <source>
        <dbReference type="Proteomes" id="UP000241797"/>
    </source>
</evidence>
<keyword evidence="3" id="KW-1185">Reference proteome</keyword>
<accession>A0A2P1MY08</accession>
<evidence type="ECO:0000313" key="2">
    <source>
        <dbReference type="EMBL" id="AVP40445.1"/>
    </source>
</evidence>